<dbReference type="InterPro" id="IPR011583">
    <property type="entry name" value="Chitinase_II/V-like_cat"/>
</dbReference>
<comment type="catalytic activity">
    <reaction evidence="1">
        <text>Random endo-hydrolysis of N-acetyl-beta-D-glucosaminide (1-&gt;4)-beta-linkages in chitin and chitodextrins.</text>
        <dbReference type="EC" id="3.2.1.14"/>
    </reaction>
</comment>
<dbReference type="SUPFAM" id="SSF51445">
    <property type="entry name" value="(Trans)glycosidases"/>
    <property type="match status" value="1"/>
</dbReference>
<dbReference type="GO" id="GO:0000272">
    <property type="term" value="P:polysaccharide catabolic process"/>
    <property type="evidence" value="ECO:0007669"/>
    <property type="project" value="UniProtKB-KW"/>
</dbReference>
<keyword evidence="5" id="KW-0964">Secreted</keyword>
<dbReference type="GO" id="GO:0008843">
    <property type="term" value="F:endochitinase activity"/>
    <property type="evidence" value="ECO:0007669"/>
    <property type="project" value="UniProtKB-EC"/>
</dbReference>
<evidence type="ECO:0000256" key="6">
    <source>
        <dbReference type="ARBA" id="ARBA00022801"/>
    </source>
</evidence>
<accession>A0A8I2YR77</accession>
<dbReference type="CDD" id="cd12215">
    <property type="entry name" value="ChiC_BD"/>
    <property type="match status" value="1"/>
</dbReference>
<dbReference type="Pfam" id="PF00704">
    <property type="entry name" value="Glyco_hydro_18"/>
    <property type="match status" value="1"/>
</dbReference>
<evidence type="ECO:0000256" key="13">
    <source>
        <dbReference type="SAM" id="SignalP"/>
    </source>
</evidence>
<sequence>MLSFSWLTILALLSTLSIWTPGAGASNAPNNTQRWDSTSYVQAAYFTNWGIYGANFQPMDIDPSQLTHILYAFADVSADTGEVFLTDSWADEEKHFPGDSWNDQGNNLYGCLKQLYLLKLAHRHLKVLLSVGGWTYSQDGQFSFLTDGDLQGNFVSSVVDLVKDYGFDGVDIDFEYPANEVEGQGFLDLMASIRVAFDDLAIANGDATPYELTAAVSAGSGNYAYYPVQQLDQVLTYWNLMAYDYAGSWLSFADNQANLYGGSRTGVSTDAAVKHYISSGATPGKIVMGIPLYGRAFENTDGIGQPYSGVGPGTLQAGVYSYKDLPLPGALVSEDPVDVASYSYDPVKRELVSYDIPDIVQIKADYVKSKSLGGCMFWELSTDKTGSDSLVQTAGVTLGQLDQTPNHIHYPNSKWDNIRNNMAGSTTAPSPTTSSTSPSLPPTPTLTLTTSTHAPTPTSTSSTPPYSCLCEDVSPWMIMAIYIGGDEAVYDGHLWTAKWWTESDPPGGLAGVWVDEGTCD</sequence>
<dbReference type="GO" id="GO:0006032">
    <property type="term" value="P:chitin catabolic process"/>
    <property type="evidence" value="ECO:0007669"/>
    <property type="project" value="UniProtKB-KW"/>
</dbReference>
<dbReference type="AlphaFoldDB" id="A0A8I2YR77"/>
<dbReference type="InterPro" id="IPR036573">
    <property type="entry name" value="CBM_sf_5/12"/>
</dbReference>
<dbReference type="PROSITE" id="PS01095">
    <property type="entry name" value="GH18_1"/>
    <property type="match status" value="1"/>
</dbReference>
<keyword evidence="7" id="KW-0146">Chitin degradation</keyword>
<comment type="subcellular location">
    <subcellularLocation>
        <location evidence="2">Secreted</location>
    </subcellularLocation>
</comment>
<keyword evidence="16" id="KW-1185">Reference proteome</keyword>
<evidence type="ECO:0000313" key="15">
    <source>
        <dbReference type="EMBL" id="KAG6376724.1"/>
    </source>
</evidence>
<comment type="caution">
    <text evidence="15">The sequence shown here is derived from an EMBL/GenBank/DDBJ whole genome shotgun (WGS) entry which is preliminary data.</text>
</comment>
<evidence type="ECO:0000259" key="14">
    <source>
        <dbReference type="PROSITE" id="PS51910"/>
    </source>
</evidence>
<keyword evidence="10" id="KW-0624">Polysaccharide degradation</keyword>
<evidence type="ECO:0000256" key="7">
    <source>
        <dbReference type="ARBA" id="ARBA00023024"/>
    </source>
</evidence>
<dbReference type="InterPro" id="IPR050314">
    <property type="entry name" value="Glycosyl_Hydrlase_18"/>
</dbReference>
<feature type="chain" id="PRO_5034706321" description="chitinase" evidence="13">
    <location>
        <begin position="26"/>
        <end position="520"/>
    </location>
</feature>
<feature type="region of interest" description="Disordered" evidence="12">
    <location>
        <begin position="417"/>
        <end position="465"/>
    </location>
</feature>
<dbReference type="InterPro" id="IPR001579">
    <property type="entry name" value="Glyco_hydro_18_chit_AS"/>
</dbReference>
<keyword evidence="8" id="KW-0119">Carbohydrate metabolism</keyword>
<keyword evidence="9 11" id="KW-0326">Glycosidase</keyword>
<dbReference type="InterPro" id="IPR001223">
    <property type="entry name" value="Glyco_hydro18_cat"/>
</dbReference>
<dbReference type="Gene3D" id="2.10.10.20">
    <property type="entry name" value="Carbohydrate-binding module superfamily 5/12"/>
    <property type="match status" value="1"/>
</dbReference>
<dbReference type="InterPro" id="IPR003610">
    <property type="entry name" value="CBM5/12"/>
</dbReference>
<evidence type="ECO:0000256" key="9">
    <source>
        <dbReference type="ARBA" id="ARBA00023295"/>
    </source>
</evidence>
<evidence type="ECO:0000256" key="10">
    <source>
        <dbReference type="ARBA" id="ARBA00023326"/>
    </source>
</evidence>
<feature type="compositionally biased region" description="Low complexity" evidence="12">
    <location>
        <begin position="445"/>
        <end position="465"/>
    </location>
</feature>
<feature type="compositionally biased region" description="Low complexity" evidence="12">
    <location>
        <begin position="425"/>
        <end position="438"/>
    </location>
</feature>
<evidence type="ECO:0000256" key="4">
    <source>
        <dbReference type="ARBA" id="ARBA00012729"/>
    </source>
</evidence>
<evidence type="ECO:0000256" key="11">
    <source>
        <dbReference type="RuleBase" id="RU000489"/>
    </source>
</evidence>
<dbReference type="Proteomes" id="UP000683000">
    <property type="component" value="Unassembled WGS sequence"/>
</dbReference>
<evidence type="ECO:0000256" key="8">
    <source>
        <dbReference type="ARBA" id="ARBA00023277"/>
    </source>
</evidence>
<dbReference type="SUPFAM" id="SSF54556">
    <property type="entry name" value="Chitinase insertion domain"/>
    <property type="match status" value="1"/>
</dbReference>
<dbReference type="SMART" id="SM00636">
    <property type="entry name" value="Glyco_18"/>
    <property type="match status" value="1"/>
</dbReference>
<dbReference type="PROSITE" id="PS51910">
    <property type="entry name" value="GH18_2"/>
    <property type="match status" value="1"/>
</dbReference>
<evidence type="ECO:0000313" key="16">
    <source>
        <dbReference type="Proteomes" id="UP000683000"/>
    </source>
</evidence>
<feature type="domain" description="GH18" evidence="14">
    <location>
        <begin position="40"/>
        <end position="401"/>
    </location>
</feature>
<dbReference type="Gene3D" id="3.20.20.80">
    <property type="entry name" value="Glycosidases"/>
    <property type="match status" value="1"/>
</dbReference>
<evidence type="ECO:0000256" key="5">
    <source>
        <dbReference type="ARBA" id="ARBA00022525"/>
    </source>
</evidence>
<comment type="similarity">
    <text evidence="3">Belongs to the glycosyl hydrolase 18 family. Chitinase class V subfamily.</text>
</comment>
<name>A0A8I2YR77_9AGAM</name>
<dbReference type="PANTHER" id="PTHR11177:SF317">
    <property type="entry name" value="CHITINASE 12-RELATED"/>
    <property type="match status" value="1"/>
</dbReference>
<evidence type="ECO:0000256" key="2">
    <source>
        <dbReference type="ARBA" id="ARBA00004613"/>
    </source>
</evidence>
<dbReference type="InterPro" id="IPR029070">
    <property type="entry name" value="Chitinase_insertion_sf"/>
</dbReference>
<dbReference type="OrthoDB" id="76388at2759"/>
<organism evidence="15 16">
    <name type="scientific">Boletus reticuloceps</name>
    <dbReference type="NCBI Taxonomy" id="495285"/>
    <lineage>
        <taxon>Eukaryota</taxon>
        <taxon>Fungi</taxon>
        <taxon>Dikarya</taxon>
        <taxon>Basidiomycota</taxon>
        <taxon>Agaricomycotina</taxon>
        <taxon>Agaricomycetes</taxon>
        <taxon>Agaricomycetidae</taxon>
        <taxon>Boletales</taxon>
        <taxon>Boletineae</taxon>
        <taxon>Boletaceae</taxon>
        <taxon>Boletoideae</taxon>
        <taxon>Boletus</taxon>
    </lineage>
</organism>
<dbReference type="EC" id="3.2.1.14" evidence="4"/>
<dbReference type="SUPFAM" id="SSF51055">
    <property type="entry name" value="Carbohydrate binding domain"/>
    <property type="match status" value="1"/>
</dbReference>
<dbReference type="InterPro" id="IPR017853">
    <property type="entry name" value="GH"/>
</dbReference>
<dbReference type="GO" id="GO:0005576">
    <property type="term" value="C:extracellular region"/>
    <property type="evidence" value="ECO:0007669"/>
    <property type="project" value="UniProtKB-SubCell"/>
</dbReference>
<dbReference type="CDD" id="cd06548">
    <property type="entry name" value="GH18_chitinase"/>
    <property type="match status" value="1"/>
</dbReference>
<dbReference type="EMBL" id="JAGFBS010000011">
    <property type="protein sequence ID" value="KAG6376724.1"/>
    <property type="molecule type" value="Genomic_DNA"/>
</dbReference>
<evidence type="ECO:0000256" key="3">
    <source>
        <dbReference type="ARBA" id="ARBA00008682"/>
    </source>
</evidence>
<dbReference type="FunFam" id="3.20.20.80:FF:000075">
    <property type="entry name" value="Sporulation-specific chitinase"/>
    <property type="match status" value="1"/>
</dbReference>
<feature type="signal peptide" evidence="13">
    <location>
        <begin position="1"/>
        <end position="25"/>
    </location>
</feature>
<dbReference type="PANTHER" id="PTHR11177">
    <property type="entry name" value="CHITINASE"/>
    <property type="match status" value="1"/>
</dbReference>
<protein>
    <recommendedName>
        <fullName evidence="4">chitinase</fullName>
        <ecNumber evidence="4">3.2.1.14</ecNumber>
    </recommendedName>
</protein>
<dbReference type="Gene3D" id="3.10.50.10">
    <property type="match status" value="1"/>
</dbReference>
<evidence type="ECO:0000256" key="1">
    <source>
        <dbReference type="ARBA" id="ARBA00000822"/>
    </source>
</evidence>
<keyword evidence="6 11" id="KW-0378">Hydrolase</keyword>
<proteinExistence type="inferred from homology"/>
<keyword evidence="13" id="KW-0732">Signal</keyword>
<dbReference type="GO" id="GO:0008061">
    <property type="term" value="F:chitin binding"/>
    <property type="evidence" value="ECO:0007669"/>
    <property type="project" value="InterPro"/>
</dbReference>
<evidence type="ECO:0000256" key="12">
    <source>
        <dbReference type="SAM" id="MobiDB-lite"/>
    </source>
</evidence>
<dbReference type="SMART" id="SM00495">
    <property type="entry name" value="ChtBD3"/>
    <property type="match status" value="1"/>
</dbReference>
<dbReference type="GO" id="GO:0030246">
    <property type="term" value="F:carbohydrate binding"/>
    <property type="evidence" value="ECO:0007669"/>
    <property type="project" value="InterPro"/>
</dbReference>
<reference evidence="15" key="1">
    <citation type="submission" date="2021-03" db="EMBL/GenBank/DDBJ databases">
        <title>Evolutionary innovations through gain and loss of genes in the ectomycorrhizal Boletales.</title>
        <authorList>
            <person name="Wu G."/>
            <person name="Miyauchi S."/>
            <person name="Morin E."/>
            <person name="Yang Z.-L."/>
            <person name="Xu J."/>
            <person name="Martin F.M."/>
        </authorList>
    </citation>
    <scope>NUCLEOTIDE SEQUENCE</scope>
    <source>
        <strain evidence="15">BR01</strain>
    </source>
</reference>
<gene>
    <name evidence="15" type="ORF">JVT61DRAFT_1742</name>
</gene>
<dbReference type="FunFam" id="3.10.50.10:FF:000005">
    <property type="entry name" value="Endochitinase B1"/>
    <property type="match status" value="1"/>
</dbReference>